<dbReference type="Gene3D" id="3.90.960.10">
    <property type="entry name" value="YbaK/aminoacyl-tRNA synthetase-associated domain"/>
    <property type="match status" value="1"/>
</dbReference>
<sequence length="165" mass="18946">MENLLFNKLAELGIDYEFIEHPAALTTEDADRFTKGLEGVRTKSMFQTNKKKTAFYLLIMDDQKQLVMEHFRDLVGVNRIRMASSDSLMEKMCLTAGVVSIFGLLHNVEKDIQVYFDKEILAQPILTFHPNVNTKTIFVKTEDVSCFVEKIGFHAHIVELRGNMK</sequence>
<dbReference type="InterPro" id="IPR040285">
    <property type="entry name" value="ProX/PRXD1"/>
</dbReference>
<name>A0A4Q8L3V2_9STRE</name>
<evidence type="ECO:0000313" key="4">
    <source>
        <dbReference type="EMBL" id="TAA14758.1"/>
    </source>
</evidence>
<dbReference type="SUPFAM" id="SSF55826">
    <property type="entry name" value="YbaK/ProRS associated domain"/>
    <property type="match status" value="1"/>
</dbReference>
<dbReference type="RefSeq" id="WP_130554472.1">
    <property type="nucleotide sequence ID" value="NZ_SHGT01000006.1"/>
</dbReference>
<gene>
    <name evidence="4" type="ORF">EXW74_01990</name>
</gene>
<dbReference type="PANTHER" id="PTHR31423">
    <property type="entry name" value="YBAK DOMAIN-CONTAINING PROTEIN"/>
    <property type="match status" value="1"/>
</dbReference>
<protein>
    <submittedName>
        <fullName evidence="4">Prolyl-tRNA synthetase associated domain-containing protein</fullName>
    </submittedName>
</protein>
<keyword evidence="2" id="KW-0648">Protein biosynthesis</keyword>
<reference evidence="4 5" key="1">
    <citation type="submission" date="2019-02" db="EMBL/GenBank/DDBJ databases">
        <title>First genome of the species Streptococcus parasuis.</title>
        <authorList>
            <person name="Stevens M.J.A."/>
            <person name="Stephan R."/>
        </authorList>
    </citation>
    <scope>NUCLEOTIDE SEQUENCE [LARGE SCALE GENOMIC DNA]</scope>
    <source>
        <strain evidence="4 5">4253</strain>
    </source>
</reference>
<dbReference type="EMBL" id="SHGT01000006">
    <property type="protein sequence ID" value="TAA14758.1"/>
    <property type="molecule type" value="Genomic_DNA"/>
</dbReference>
<evidence type="ECO:0000259" key="3">
    <source>
        <dbReference type="Pfam" id="PF04073"/>
    </source>
</evidence>
<evidence type="ECO:0000313" key="5">
    <source>
        <dbReference type="Proteomes" id="UP000291525"/>
    </source>
</evidence>
<organism evidence="4 5">
    <name type="scientific">Streptococcus parasuis</name>
    <dbReference type="NCBI Taxonomy" id="1501662"/>
    <lineage>
        <taxon>Bacteria</taxon>
        <taxon>Bacillati</taxon>
        <taxon>Bacillota</taxon>
        <taxon>Bacilli</taxon>
        <taxon>Lactobacillales</taxon>
        <taxon>Streptococcaceae</taxon>
        <taxon>Streptococcus</taxon>
    </lineage>
</organism>
<comment type="caution">
    <text evidence="4">The sequence shown here is derived from an EMBL/GenBank/DDBJ whole genome shotgun (WGS) entry which is preliminary data.</text>
</comment>
<keyword evidence="4" id="KW-0030">Aminoacyl-tRNA synthetase</keyword>
<dbReference type="Proteomes" id="UP000291525">
    <property type="component" value="Unassembled WGS sequence"/>
</dbReference>
<comment type="similarity">
    <text evidence="1">Belongs to the PRORSD1 family.</text>
</comment>
<dbReference type="GO" id="GO:0002161">
    <property type="term" value="F:aminoacyl-tRNA deacylase activity"/>
    <property type="evidence" value="ECO:0007669"/>
    <property type="project" value="InterPro"/>
</dbReference>
<feature type="domain" description="YbaK/aminoacyl-tRNA synthetase-associated" evidence="3">
    <location>
        <begin position="21"/>
        <end position="144"/>
    </location>
</feature>
<proteinExistence type="inferred from homology"/>
<dbReference type="GO" id="GO:0006412">
    <property type="term" value="P:translation"/>
    <property type="evidence" value="ECO:0007669"/>
    <property type="project" value="UniProtKB-KW"/>
</dbReference>
<accession>A0A4Q8L3V2</accession>
<dbReference type="PANTHER" id="PTHR31423:SF3">
    <property type="entry name" value="PROLYL-TRNA SYNTHETASE ASSOCIATED DOMAIN-CONTAINING PROTEIN 1-RELATED"/>
    <property type="match status" value="1"/>
</dbReference>
<dbReference type="CDD" id="cd04335">
    <property type="entry name" value="PrdX_deacylase"/>
    <property type="match status" value="1"/>
</dbReference>
<dbReference type="OrthoDB" id="9798587at2"/>
<dbReference type="InterPro" id="IPR007214">
    <property type="entry name" value="YbaK/aa-tRNA-synth-assoc-dom"/>
</dbReference>
<dbReference type="InterPro" id="IPR036754">
    <property type="entry name" value="YbaK/aa-tRNA-synt-asso_dom_sf"/>
</dbReference>
<keyword evidence="4" id="KW-0436">Ligase</keyword>
<evidence type="ECO:0000256" key="2">
    <source>
        <dbReference type="ARBA" id="ARBA00022917"/>
    </source>
</evidence>
<dbReference type="Pfam" id="PF04073">
    <property type="entry name" value="tRNA_edit"/>
    <property type="match status" value="1"/>
</dbReference>
<dbReference type="GO" id="GO:0004812">
    <property type="term" value="F:aminoacyl-tRNA ligase activity"/>
    <property type="evidence" value="ECO:0007669"/>
    <property type="project" value="UniProtKB-KW"/>
</dbReference>
<dbReference type="AlphaFoldDB" id="A0A4Q8L3V2"/>
<evidence type="ECO:0000256" key="1">
    <source>
        <dbReference type="ARBA" id="ARBA00010201"/>
    </source>
</evidence>